<dbReference type="GO" id="GO:0044281">
    <property type="term" value="P:small molecule metabolic process"/>
    <property type="evidence" value="ECO:0007669"/>
    <property type="project" value="UniProtKB-ARBA"/>
</dbReference>
<dbReference type="PANTHER" id="PTHR44154">
    <property type="entry name" value="QUINONE OXIDOREDUCTASE"/>
    <property type="match status" value="1"/>
</dbReference>
<gene>
    <name evidence="3" type="ORF">GCM10009019_03520</name>
</gene>
<dbReference type="RefSeq" id="WP_227261930.1">
    <property type="nucleotide sequence ID" value="NZ_BAAADU010000002.1"/>
</dbReference>
<dbReference type="AlphaFoldDB" id="A0AAV3SYV4"/>
<dbReference type="EMBL" id="BAAADU010000002">
    <property type="protein sequence ID" value="GAA0644797.1"/>
    <property type="molecule type" value="Genomic_DNA"/>
</dbReference>
<evidence type="ECO:0000313" key="4">
    <source>
        <dbReference type="Proteomes" id="UP001500194"/>
    </source>
</evidence>
<evidence type="ECO:0000259" key="2">
    <source>
        <dbReference type="SMART" id="SM00829"/>
    </source>
</evidence>
<dbReference type="InterPro" id="IPR011032">
    <property type="entry name" value="GroES-like_sf"/>
</dbReference>
<evidence type="ECO:0000256" key="1">
    <source>
        <dbReference type="ARBA" id="ARBA00022857"/>
    </source>
</evidence>
<sequence length="318" mass="33096">MRAVRFHETGGSDVLRVEDVPTPTPDPDEVLVRVEAAGVNPVDTYSRRGKREPPAFPMTPGADLAGVVESVGANVTGFAAGDRVFGTGLGRTQQGTYAEYAVARPDQLARLPDGVSYPEGAAVALVGVTAWRALVDHAGLDPAETCLIHGGSGGVGHVAVQIADAAGATVVTTANEEYGRSLPDLGADVVLDYARDDLEAALVEAGRPDVILDHRLDEYLDLDAAVAAQGARVVGIGNTTPEAGFSDITAARRAELTVSLMSMFNTPDLSRVLARLARLLSAGRLAPEVSRTYDLDEAGAAQDAVLNDSVFGKLVITV</sequence>
<dbReference type="SMART" id="SM00829">
    <property type="entry name" value="PKS_ER"/>
    <property type="match status" value="1"/>
</dbReference>
<reference evidence="3 4" key="1">
    <citation type="journal article" date="2019" name="Int. J. Syst. Evol. Microbiol.">
        <title>The Global Catalogue of Microorganisms (GCM) 10K type strain sequencing project: providing services to taxonomists for standard genome sequencing and annotation.</title>
        <authorList>
            <consortium name="The Broad Institute Genomics Platform"/>
            <consortium name="The Broad Institute Genome Sequencing Center for Infectious Disease"/>
            <person name="Wu L."/>
            <person name="Ma J."/>
        </authorList>
    </citation>
    <scope>NUCLEOTIDE SEQUENCE [LARGE SCALE GENOMIC DNA]</scope>
    <source>
        <strain evidence="3 4">JCM 16327</strain>
    </source>
</reference>
<evidence type="ECO:0000313" key="3">
    <source>
        <dbReference type="EMBL" id="GAA0644797.1"/>
    </source>
</evidence>
<dbReference type="Pfam" id="PF08240">
    <property type="entry name" value="ADH_N"/>
    <property type="match status" value="1"/>
</dbReference>
<feature type="domain" description="Enoyl reductase (ER)" evidence="2">
    <location>
        <begin position="10"/>
        <end position="316"/>
    </location>
</feature>
<dbReference type="SUPFAM" id="SSF50129">
    <property type="entry name" value="GroES-like"/>
    <property type="match status" value="1"/>
</dbReference>
<name>A0AAV3SYV4_9EURY</name>
<comment type="caution">
    <text evidence="3">The sequence shown here is derived from an EMBL/GenBank/DDBJ whole genome shotgun (WGS) entry which is preliminary data.</text>
</comment>
<dbReference type="GO" id="GO:0030554">
    <property type="term" value="F:adenyl nucleotide binding"/>
    <property type="evidence" value="ECO:0007669"/>
    <property type="project" value="UniProtKB-ARBA"/>
</dbReference>
<dbReference type="GO" id="GO:0043168">
    <property type="term" value="F:anion binding"/>
    <property type="evidence" value="ECO:0007669"/>
    <property type="project" value="UniProtKB-ARBA"/>
</dbReference>
<dbReference type="InterPro" id="IPR036291">
    <property type="entry name" value="NAD(P)-bd_dom_sf"/>
</dbReference>
<dbReference type="CDD" id="cd08253">
    <property type="entry name" value="zeta_crystallin"/>
    <property type="match status" value="1"/>
</dbReference>
<dbReference type="SUPFAM" id="SSF51735">
    <property type="entry name" value="NAD(P)-binding Rossmann-fold domains"/>
    <property type="match status" value="1"/>
</dbReference>
<dbReference type="Pfam" id="PF13602">
    <property type="entry name" value="ADH_zinc_N_2"/>
    <property type="match status" value="1"/>
</dbReference>
<dbReference type="PANTHER" id="PTHR44154:SF1">
    <property type="entry name" value="QUINONE OXIDOREDUCTASE"/>
    <property type="match status" value="1"/>
</dbReference>
<organism evidence="3 4">
    <name type="scientific">Salarchaeum japonicum</name>
    <dbReference type="NCBI Taxonomy" id="555573"/>
    <lineage>
        <taxon>Archaea</taxon>
        <taxon>Methanobacteriati</taxon>
        <taxon>Methanobacteriota</taxon>
        <taxon>Stenosarchaea group</taxon>
        <taxon>Halobacteria</taxon>
        <taxon>Halobacteriales</taxon>
        <taxon>Halobacteriaceae</taxon>
    </lineage>
</organism>
<dbReference type="GeneID" id="68572534"/>
<dbReference type="Gene3D" id="3.90.180.10">
    <property type="entry name" value="Medium-chain alcohol dehydrogenases, catalytic domain"/>
    <property type="match status" value="1"/>
</dbReference>
<dbReference type="InterPro" id="IPR020843">
    <property type="entry name" value="ER"/>
</dbReference>
<dbReference type="GO" id="GO:0016616">
    <property type="term" value="F:oxidoreductase activity, acting on the CH-OH group of donors, NAD or NADP as acceptor"/>
    <property type="evidence" value="ECO:0007669"/>
    <property type="project" value="UniProtKB-ARBA"/>
</dbReference>
<dbReference type="Gene3D" id="3.40.50.720">
    <property type="entry name" value="NAD(P)-binding Rossmann-like Domain"/>
    <property type="match status" value="1"/>
</dbReference>
<keyword evidence="1" id="KW-0521">NADP</keyword>
<accession>A0AAV3SYV4</accession>
<dbReference type="Proteomes" id="UP001500194">
    <property type="component" value="Unassembled WGS sequence"/>
</dbReference>
<proteinExistence type="predicted"/>
<dbReference type="InterPro" id="IPR013154">
    <property type="entry name" value="ADH-like_N"/>
</dbReference>
<keyword evidence="4" id="KW-1185">Reference proteome</keyword>
<protein>
    <submittedName>
        <fullName evidence="3">NADP-dependent oxidoreductase</fullName>
    </submittedName>
</protein>
<dbReference type="InterPro" id="IPR051603">
    <property type="entry name" value="Zinc-ADH_QOR/CCCR"/>
</dbReference>